<feature type="transmembrane region" description="Helical" evidence="10">
    <location>
        <begin position="84"/>
        <end position="107"/>
    </location>
</feature>
<dbReference type="Gene3D" id="6.10.140.1330">
    <property type="match status" value="1"/>
</dbReference>
<dbReference type="GO" id="GO:0005886">
    <property type="term" value="C:plasma membrane"/>
    <property type="evidence" value="ECO:0007669"/>
    <property type="project" value="UniProtKB-SubCell"/>
</dbReference>
<evidence type="ECO:0000256" key="5">
    <source>
        <dbReference type="ARBA" id="ARBA00022989"/>
    </source>
</evidence>
<dbReference type="Pfam" id="PF00999">
    <property type="entry name" value="Na_H_Exchanger"/>
    <property type="match status" value="1"/>
</dbReference>
<evidence type="ECO:0000256" key="2">
    <source>
        <dbReference type="ARBA" id="ARBA00022448"/>
    </source>
</evidence>
<keyword evidence="6 10" id="KW-0915">Sodium</keyword>
<keyword evidence="4 10" id="KW-0812">Transmembrane</keyword>
<evidence type="ECO:0000256" key="10">
    <source>
        <dbReference type="RuleBase" id="RU366002"/>
    </source>
</evidence>
<evidence type="ECO:0000256" key="1">
    <source>
        <dbReference type="ARBA" id="ARBA00004651"/>
    </source>
</evidence>
<dbReference type="EMBL" id="FQWT01000001">
    <property type="protein sequence ID" value="SHG49474.1"/>
    <property type="molecule type" value="Genomic_DNA"/>
</dbReference>
<feature type="transmembrane region" description="Helical" evidence="10">
    <location>
        <begin position="6"/>
        <end position="22"/>
    </location>
</feature>
<keyword evidence="9 10" id="KW-0739">Sodium transport</keyword>
<feature type="transmembrane region" description="Helical" evidence="10">
    <location>
        <begin position="224"/>
        <end position="247"/>
    </location>
</feature>
<keyword evidence="13" id="KW-1185">Reference proteome</keyword>
<evidence type="ECO:0000313" key="13">
    <source>
        <dbReference type="Proteomes" id="UP000184047"/>
    </source>
</evidence>
<dbReference type="Proteomes" id="UP000184047">
    <property type="component" value="Unassembled WGS sequence"/>
</dbReference>
<feature type="transmembrane region" description="Helical" evidence="10">
    <location>
        <begin position="55"/>
        <end position="72"/>
    </location>
</feature>
<keyword evidence="3 10" id="KW-1003">Cell membrane</keyword>
<feature type="transmembrane region" description="Helical" evidence="10">
    <location>
        <begin position="347"/>
        <end position="370"/>
    </location>
</feature>
<evidence type="ECO:0000256" key="8">
    <source>
        <dbReference type="ARBA" id="ARBA00023136"/>
    </source>
</evidence>
<organism evidence="12 13">
    <name type="scientific">Chryseobacterium oranimense</name>
    <dbReference type="NCBI Taxonomy" id="421058"/>
    <lineage>
        <taxon>Bacteria</taxon>
        <taxon>Pseudomonadati</taxon>
        <taxon>Bacteroidota</taxon>
        <taxon>Flavobacteriia</taxon>
        <taxon>Flavobacteriales</taxon>
        <taxon>Weeksellaceae</taxon>
        <taxon>Chryseobacterium group</taxon>
        <taxon>Chryseobacterium</taxon>
    </lineage>
</organism>
<dbReference type="PANTHER" id="PTHR10110">
    <property type="entry name" value="SODIUM/HYDROGEN EXCHANGER"/>
    <property type="match status" value="1"/>
</dbReference>
<comment type="subcellular location">
    <subcellularLocation>
        <location evidence="1 10">Cell membrane</location>
        <topology evidence="1 10">Multi-pass membrane protein</topology>
    </subcellularLocation>
</comment>
<evidence type="ECO:0000256" key="7">
    <source>
        <dbReference type="ARBA" id="ARBA00023065"/>
    </source>
</evidence>
<feature type="transmembrane region" description="Helical" evidence="10">
    <location>
        <begin position="183"/>
        <end position="204"/>
    </location>
</feature>
<dbReference type="OrthoDB" id="9809206at2"/>
<comment type="similarity">
    <text evidence="10">Belongs to the monovalent cation:proton antiporter 1 (CPA1) transporter (TC 2.A.36) family.</text>
</comment>
<dbReference type="GO" id="GO:0015386">
    <property type="term" value="F:potassium:proton antiporter activity"/>
    <property type="evidence" value="ECO:0007669"/>
    <property type="project" value="TreeGrafter"/>
</dbReference>
<keyword evidence="8 10" id="KW-0472">Membrane</keyword>
<dbReference type="GO" id="GO:0051453">
    <property type="term" value="P:regulation of intracellular pH"/>
    <property type="evidence" value="ECO:0007669"/>
    <property type="project" value="TreeGrafter"/>
</dbReference>
<evidence type="ECO:0000256" key="4">
    <source>
        <dbReference type="ARBA" id="ARBA00022692"/>
    </source>
</evidence>
<feature type="transmembrane region" description="Helical" evidence="10">
    <location>
        <begin position="156"/>
        <end position="176"/>
    </location>
</feature>
<proteinExistence type="inferred from homology"/>
<accession>A0A1M5K9F1</accession>
<comment type="function">
    <text evidence="10">Na(+)/H(+) antiporter that extrudes sodium in exchange for external protons.</text>
</comment>
<gene>
    <name evidence="12" type="ORF">SAMN05421866_0620</name>
</gene>
<protein>
    <submittedName>
        <fullName evidence="12">Sodium/proton antiporter, CPA1 family</fullName>
    </submittedName>
</protein>
<dbReference type="InterPro" id="IPR004705">
    <property type="entry name" value="Cation/H_exchanger_CPA1_bac"/>
</dbReference>
<evidence type="ECO:0000256" key="6">
    <source>
        <dbReference type="ARBA" id="ARBA00023053"/>
    </source>
</evidence>
<sequence length="536" mass="59834">MHEQLLLILGLLIIVMLLVMLAQRIRIAYPIFLVLAGLGISLIPGVPVLKLDPDIIFLIFLPPLLYEAAWYTSWNDFWKWKRTIGLLAFGLVFLTSIVVAFASQALIPGFTLAMGFLLGGIVSPPDAIAATTVLKGLKVPKRTIAMLEGESLINDASSLIVFRFALAAVMTGMFSMQEATGQFFLVAGMGVVVGIAGAHVFYAIHRFLPTTPAIDAALTVITPYVLFLAAEHFHYSGVMAVVSGGLFMSFRSHEIFKTGMTRINMTGVWNTLIFVMNALVFVLIGLELPDIINGLGETSLMEGIKYGLIISFIVIVVRLLWIYPVAHVPRWLSKKIRKDPSPGWKNPLIIGWAGMRGVVSLATALSIPVMMNDETAFPMRNLIIFITFVVIFVTLVFQGLTLPLIIRLTKIGEIDPILPAHEQQAAIQIRLDNLAVNRLNEKYQSSLETNSLVENFKNTVENDIVQQQSHLESLEMCTNRRSDLNEYHEIMLDIFALQRKELFKIKREKEFSDDEIRKAESQLDLNELRITGNKHL</sequence>
<evidence type="ECO:0000256" key="9">
    <source>
        <dbReference type="ARBA" id="ARBA00023201"/>
    </source>
</evidence>
<dbReference type="NCBIfam" id="TIGR00831">
    <property type="entry name" value="a_cpa1"/>
    <property type="match status" value="1"/>
</dbReference>
<keyword evidence="10" id="KW-0050">Antiport</keyword>
<feature type="transmembrane region" description="Helical" evidence="10">
    <location>
        <begin position="29"/>
        <end position="49"/>
    </location>
</feature>
<dbReference type="InterPro" id="IPR018422">
    <property type="entry name" value="Cation/H_exchanger_CPA1"/>
</dbReference>
<evidence type="ECO:0000259" key="11">
    <source>
        <dbReference type="Pfam" id="PF00999"/>
    </source>
</evidence>
<dbReference type="InterPro" id="IPR006153">
    <property type="entry name" value="Cation/H_exchanger_TM"/>
</dbReference>
<dbReference type="GO" id="GO:0015385">
    <property type="term" value="F:sodium:proton antiporter activity"/>
    <property type="evidence" value="ECO:0007669"/>
    <property type="project" value="InterPro"/>
</dbReference>
<feature type="transmembrane region" description="Helical" evidence="10">
    <location>
        <begin position="306"/>
        <end position="326"/>
    </location>
</feature>
<reference evidence="13" key="1">
    <citation type="submission" date="2016-11" db="EMBL/GenBank/DDBJ databases">
        <authorList>
            <person name="Varghese N."/>
            <person name="Submissions S."/>
        </authorList>
    </citation>
    <scope>NUCLEOTIDE SEQUENCE [LARGE SCALE GENOMIC DNA]</scope>
    <source>
        <strain evidence="13">DSM 19055</strain>
    </source>
</reference>
<dbReference type="PANTHER" id="PTHR10110:SF86">
    <property type="entry name" value="SODIUM_HYDROGEN EXCHANGER 7"/>
    <property type="match status" value="1"/>
</dbReference>
<name>A0A1M5K9F1_9FLAO</name>
<dbReference type="RefSeq" id="WP_073060086.1">
    <property type="nucleotide sequence ID" value="NZ_FQWT01000001.1"/>
</dbReference>
<dbReference type="eggNOG" id="COG0025">
    <property type="taxonomic scope" value="Bacteria"/>
</dbReference>
<feature type="transmembrane region" description="Helical" evidence="10">
    <location>
        <begin position="268"/>
        <end position="286"/>
    </location>
</feature>
<dbReference type="AlphaFoldDB" id="A0A1M5K9F1"/>
<keyword evidence="2 10" id="KW-0813">Transport</keyword>
<keyword evidence="5 10" id="KW-1133">Transmembrane helix</keyword>
<dbReference type="GO" id="GO:0098719">
    <property type="term" value="P:sodium ion import across plasma membrane"/>
    <property type="evidence" value="ECO:0007669"/>
    <property type="project" value="TreeGrafter"/>
</dbReference>
<dbReference type="STRING" id="421058.SAMN05421866_0620"/>
<evidence type="ECO:0000256" key="3">
    <source>
        <dbReference type="ARBA" id="ARBA00022475"/>
    </source>
</evidence>
<keyword evidence="7 10" id="KW-0406">Ion transport</keyword>
<feature type="transmembrane region" description="Helical" evidence="10">
    <location>
        <begin position="382"/>
        <end position="406"/>
    </location>
</feature>
<evidence type="ECO:0000313" key="12">
    <source>
        <dbReference type="EMBL" id="SHG49474.1"/>
    </source>
</evidence>
<feature type="domain" description="Cation/H+ exchanger transmembrane" evidence="11">
    <location>
        <begin position="14"/>
        <end position="406"/>
    </location>
</feature>